<gene>
    <name evidence="7" type="ordered locus">CCNA_02085</name>
</gene>
<dbReference type="GO" id="GO:0005975">
    <property type="term" value="P:carbohydrate metabolic process"/>
    <property type="evidence" value="ECO:0007669"/>
    <property type="project" value="InterPro"/>
</dbReference>
<evidence type="ECO:0000256" key="3">
    <source>
        <dbReference type="ARBA" id="ARBA00012663"/>
    </source>
</evidence>
<dbReference type="KEGG" id="ccs:CCNA_02085"/>
<evidence type="ECO:0000256" key="5">
    <source>
        <dbReference type="ARBA" id="ARBA00023295"/>
    </source>
</evidence>
<accession>A0A0H3C9G9</accession>
<keyword evidence="8" id="KW-1185">Reference proteome</keyword>
<dbReference type="EC" id="3.2.1.52" evidence="3"/>
<dbReference type="EMBL" id="CP001340">
    <property type="protein sequence ID" value="ACL95550.1"/>
    <property type="molecule type" value="Genomic_DNA"/>
</dbReference>
<dbReference type="InterPro" id="IPR001764">
    <property type="entry name" value="Glyco_hydro_3_N"/>
</dbReference>
<dbReference type="RefSeq" id="YP_002517458.1">
    <property type="nucleotide sequence ID" value="NC_011916.1"/>
</dbReference>
<dbReference type="InterPro" id="IPR017853">
    <property type="entry name" value="GH"/>
</dbReference>
<dbReference type="GO" id="GO:0009254">
    <property type="term" value="P:peptidoglycan turnover"/>
    <property type="evidence" value="ECO:0007669"/>
    <property type="project" value="TreeGrafter"/>
</dbReference>
<keyword evidence="5 7" id="KW-0326">Glycosidase</keyword>
<comment type="catalytic activity">
    <reaction evidence="1">
        <text>Hydrolysis of terminal non-reducing N-acetyl-D-hexosamine residues in N-acetyl-beta-D-hexosaminides.</text>
        <dbReference type="EC" id="3.2.1.52"/>
    </reaction>
</comment>
<name>A0A0H3C9G9_CAUVN</name>
<evidence type="ECO:0000256" key="2">
    <source>
        <dbReference type="ARBA" id="ARBA00005336"/>
    </source>
</evidence>
<reference evidence="7 8" key="1">
    <citation type="journal article" date="2010" name="J. Bacteriol.">
        <title>The genetic basis of laboratory adaptation in Caulobacter crescentus.</title>
        <authorList>
            <person name="Marks M.E."/>
            <person name="Castro-Rojas C.M."/>
            <person name="Teiling C."/>
            <person name="Du L."/>
            <person name="Kapatral V."/>
            <person name="Walunas T.L."/>
            <person name="Crosson S."/>
        </authorList>
    </citation>
    <scope>NUCLEOTIDE SEQUENCE [LARGE SCALE GENOMIC DNA]</scope>
    <source>
        <strain evidence="8">NA1000 / CB15N</strain>
    </source>
</reference>
<dbReference type="Gene3D" id="3.20.20.300">
    <property type="entry name" value="Glycoside hydrolase, family 3, N-terminal domain"/>
    <property type="match status" value="1"/>
</dbReference>
<dbReference type="GO" id="GO:0004563">
    <property type="term" value="F:beta-N-acetylhexosaminidase activity"/>
    <property type="evidence" value="ECO:0007669"/>
    <property type="project" value="UniProtKB-EC"/>
</dbReference>
<sequence>MSLLMGAPSAAILGCAGTTLTAEEVAFFKDVKPWGFILFKRNIADPNQVRALTAALRETVGRADAPILIDQEGGRVARLQPPHWRTYPPGRAYGELVANDPLVAREITRLGARLIAHDLHALGINVDCVPVLDVPDPKGHEIIGDRAYGDTPEQVATLGRAAAEGLLAGGVLPIIKHIPGHGRAMADSHLELPVVNAKLAELDARDFAPFRVLSDMPMAMTAHVVYTAIDRKNPATTSKKAIKKIIRESIGFDGLLMSDDLSMKALSGDFKQRAKDSLSAGCDVVLHCNGDMAEMKAVMSGVGRMGKEARRRAQAVMGRLVKVPEPFDVAEARARFDAAFDGKYA</sequence>
<dbReference type="OrthoDB" id="9786661at2"/>
<dbReference type="SUPFAM" id="SSF51445">
    <property type="entry name" value="(Trans)glycosidases"/>
    <property type="match status" value="1"/>
</dbReference>
<proteinExistence type="inferred from homology"/>
<dbReference type="RefSeq" id="WP_012640386.1">
    <property type="nucleotide sequence ID" value="NC_011916.1"/>
</dbReference>
<dbReference type="PANTHER" id="PTHR30480">
    <property type="entry name" value="BETA-HEXOSAMINIDASE-RELATED"/>
    <property type="match status" value="1"/>
</dbReference>
<evidence type="ECO:0000259" key="6">
    <source>
        <dbReference type="Pfam" id="PF00933"/>
    </source>
</evidence>
<dbReference type="NCBIfam" id="NF003740">
    <property type="entry name" value="PRK05337.1"/>
    <property type="match status" value="1"/>
</dbReference>
<keyword evidence="4 7" id="KW-0378">Hydrolase</keyword>
<evidence type="ECO:0000256" key="4">
    <source>
        <dbReference type="ARBA" id="ARBA00022801"/>
    </source>
</evidence>
<dbReference type="AlphaFoldDB" id="A0A0H3C9G9"/>
<feature type="domain" description="Glycoside hydrolase family 3 N-terminal" evidence="6">
    <location>
        <begin position="23"/>
        <end position="319"/>
    </location>
</feature>
<dbReference type="PhylomeDB" id="A0A0H3C9G9"/>
<comment type="similarity">
    <text evidence="2">Belongs to the glycosyl hydrolase 3 family.</text>
</comment>
<dbReference type="HOGENOM" id="CLU_008392_0_0_5"/>
<dbReference type="InterPro" id="IPR050226">
    <property type="entry name" value="NagZ_Beta-hexosaminidase"/>
</dbReference>
<dbReference type="GeneID" id="7330391"/>
<dbReference type="PANTHER" id="PTHR30480:SF13">
    <property type="entry name" value="BETA-HEXOSAMINIDASE"/>
    <property type="match status" value="1"/>
</dbReference>
<organism evidence="7 8">
    <name type="scientific">Caulobacter vibrioides (strain NA1000 / CB15N)</name>
    <name type="common">Caulobacter crescentus</name>
    <dbReference type="NCBI Taxonomy" id="565050"/>
    <lineage>
        <taxon>Bacteria</taxon>
        <taxon>Pseudomonadati</taxon>
        <taxon>Pseudomonadota</taxon>
        <taxon>Alphaproteobacteria</taxon>
        <taxon>Caulobacterales</taxon>
        <taxon>Caulobacteraceae</taxon>
        <taxon>Caulobacter</taxon>
    </lineage>
</organism>
<dbReference type="Proteomes" id="UP000001364">
    <property type="component" value="Chromosome"/>
</dbReference>
<protein>
    <recommendedName>
        <fullName evidence="3">beta-N-acetylhexosaminidase</fullName>
        <ecNumber evidence="3">3.2.1.52</ecNumber>
    </recommendedName>
</protein>
<dbReference type="PATRIC" id="fig|565050.3.peg.2043"/>
<evidence type="ECO:0000256" key="1">
    <source>
        <dbReference type="ARBA" id="ARBA00001231"/>
    </source>
</evidence>
<dbReference type="Pfam" id="PF00933">
    <property type="entry name" value="Glyco_hydro_3"/>
    <property type="match status" value="1"/>
</dbReference>
<evidence type="ECO:0000313" key="8">
    <source>
        <dbReference type="Proteomes" id="UP000001364"/>
    </source>
</evidence>
<evidence type="ECO:0000313" key="7">
    <source>
        <dbReference type="EMBL" id="ACL95550.1"/>
    </source>
</evidence>
<dbReference type="InterPro" id="IPR036962">
    <property type="entry name" value="Glyco_hydro_3_N_sf"/>
</dbReference>